<dbReference type="Gene3D" id="2.120.10.80">
    <property type="entry name" value="Kelch-type beta propeller"/>
    <property type="match status" value="1"/>
</dbReference>
<dbReference type="SUPFAM" id="SSF117281">
    <property type="entry name" value="Kelch motif"/>
    <property type="match status" value="1"/>
</dbReference>
<proteinExistence type="predicted"/>
<protein>
    <submittedName>
        <fullName evidence="1">Uncharacterized protein</fullName>
    </submittedName>
</protein>
<reference evidence="1" key="1">
    <citation type="submission" date="2022-02" db="EMBL/GenBank/DDBJ databases">
        <authorList>
            <person name="Henning P.M."/>
            <person name="McCubbin A.G."/>
            <person name="Shore J.S."/>
        </authorList>
    </citation>
    <scope>NUCLEOTIDE SEQUENCE</scope>
    <source>
        <strain evidence="1">F60SS</strain>
        <tissue evidence="1">Leaves</tissue>
    </source>
</reference>
<dbReference type="AlphaFoldDB" id="A0A9Q0GJS7"/>
<evidence type="ECO:0000313" key="2">
    <source>
        <dbReference type="Proteomes" id="UP001141552"/>
    </source>
</evidence>
<dbReference type="Proteomes" id="UP001141552">
    <property type="component" value="Unassembled WGS sequence"/>
</dbReference>
<evidence type="ECO:0000313" key="1">
    <source>
        <dbReference type="EMBL" id="KAJ4850265.1"/>
    </source>
</evidence>
<dbReference type="OrthoDB" id="1485938at2759"/>
<name>A0A9Q0GJS7_9ROSI</name>
<dbReference type="InterPro" id="IPR012871">
    <property type="entry name" value="DUF1668_ORYSA"/>
</dbReference>
<gene>
    <name evidence="1" type="ORF">Tsubulata_015870</name>
</gene>
<dbReference type="InterPro" id="IPR015915">
    <property type="entry name" value="Kelch-typ_b-propeller"/>
</dbReference>
<organism evidence="1 2">
    <name type="scientific">Turnera subulata</name>
    <dbReference type="NCBI Taxonomy" id="218843"/>
    <lineage>
        <taxon>Eukaryota</taxon>
        <taxon>Viridiplantae</taxon>
        <taxon>Streptophyta</taxon>
        <taxon>Embryophyta</taxon>
        <taxon>Tracheophyta</taxon>
        <taxon>Spermatophyta</taxon>
        <taxon>Magnoliopsida</taxon>
        <taxon>eudicotyledons</taxon>
        <taxon>Gunneridae</taxon>
        <taxon>Pentapetalae</taxon>
        <taxon>rosids</taxon>
        <taxon>fabids</taxon>
        <taxon>Malpighiales</taxon>
        <taxon>Passifloraceae</taxon>
        <taxon>Turnera</taxon>
    </lineage>
</organism>
<accession>A0A9Q0GJS7</accession>
<dbReference type="EMBL" id="JAKUCV010000388">
    <property type="protein sequence ID" value="KAJ4850265.1"/>
    <property type="molecule type" value="Genomic_DNA"/>
</dbReference>
<dbReference type="Pfam" id="PF07893">
    <property type="entry name" value="DUF1668"/>
    <property type="match status" value="1"/>
</dbReference>
<feature type="non-terminal residue" evidence="1">
    <location>
        <position position="1"/>
    </location>
</feature>
<reference evidence="1" key="2">
    <citation type="journal article" date="2023" name="Plants (Basel)">
        <title>Annotation of the Turnera subulata (Passifloraceae) Draft Genome Reveals the S-Locus Evolved after the Divergence of Turneroideae from Passifloroideae in a Stepwise Manner.</title>
        <authorList>
            <person name="Henning P.M."/>
            <person name="Roalson E.H."/>
            <person name="Mir W."/>
            <person name="McCubbin A.G."/>
            <person name="Shore J.S."/>
        </authorList>
    </citation>
    <scope>NUCLEOTIDE SEQUENCE</scope>
    <source>
        <strain evidence="1">F60SS</strain>
    </source>
</reference>
<sequence length="455" mass="51172">VGPPNPVPKFRKEKKEREELGVAARVWESRNRLRCQQRREFWKGRFGRRDARKPSAAGCNRRRLTSSTLMRGEFEQFTWKRSRVLMQSEKLQFLPGMGRLFSGGTAYAIGGNPLRGSPHPREVWICDMNGPRGPVEEGYAYVLAAAPVEVDVYPWRRGPDLIGPKPTPLVLAFRGKIYALSGGTGTTTNLGPLFEVLDPEEQLSSWMPLPPPPDAMYHHRSPISTWSHLVLGNRLWVCARHGYHAAEEGEEDINTFCFDLIKHEWVAVPYCDRPDGVQALCGLWPTPPHAVGGDIHYHAGNFYAVTREHYPDAFKGGLAACSADSLISSLKNGDADLKGTADPKKDGWMMRRLIRYLYQLSVPLPKNVAEPVLFESPPDFGTGFTEAILYPPETEEEGDDPVFRMLFHYQDRDPLLTEYGGAPWGTFVLLTFILDGMDAFDVSTKLWLKEASEVL</sequence>
<keyword evidence="2" id="KW-1185">Reference proteome</keyword>
<comment type="caution">
    <text evidence="1">The sequence shown here is derived from an EMBL/GenBank/DDBJ whole genome shotgun (WGS) entry which is preliminary data.</text>
</comment>